<name>A0ABU8Z0S4_9ENTR</name>
<accession>A0ABU8Z0S4</accession>
<dbReference type="EMBL" id="JARXNH020000041">
    <property type="protein sequence ID" value="MEK0246848.1"/>
    <property type="molecule type" value="Genomic_DNA"/>
</dbReference>
<keyword evidence="1" id="KW-0732">Signal</keyword>
<evidence type="ECO:0008006" key="4">
    <source>
        <dbReference type="Google" id="ProtNLM"/>
    </source>
</evidence>
<feature type="signal peptide" evidence="1">
    <location>
        <begin position="1"/>
        <end position="26"/>
    </location>
</feature>
<feature type="chain" id="PRO_5046473838" description="Ketosteroid isomerase" evidence="1">
    <location>
        <begin position="27"/>
        <end position="165"/>
    </location>
</feature>
<dbReference type="PANTHER" id="PTHR41252:SF1">
    <property type="entry name" value="BLR2505 PROTEIN"/>
    <property type="match status" value="1"/>
</dbReference>
<protein>
    <recommendedName>
        <fullName evidence="4">Ketosteroid isomerase</fullName>
    </recommendedName>
</protein>
<organism evidence="2 3">
    <name type="scientific">Raoultella scottii</name>
    <dbReference type="NCBI Taxonomy" id="3040937"/>
    <lineage>
        <taxon>Bacteria</taxon>
        <taxon>Pseudomonadati</taxon>
        <taxon>Pseudomonadota</taxon>
        <taxon>Gammaproteobacteria</taxon>
        <taxon>Enterobacterales</taxon>
        <taxon>Enterobacteriaceae</taxon>
        <taxon>Klebsiella/Raoultella group</taxon>
        <taxon>Raoultella</taxon>
    </lineage>
</organism>
<proteinExistence type="predicted"/>
<dbReference type="PANTHER" id="PTHR41252">
    <property type="entry name" value="BLR2505 PROTEIN"/>
    <property type="match status" value="1"/>
</dbReference>
<sequence>MLKPDVSPINILVLFLALSGTCPSFAANSSLDNKRIVERSFNNWRDGSGTPFDLMSPEASWTIMGTAKYAGVYSSKKEFIEQVIAPFNSRVQRPLRPTVSGLYADGNTVIATFRGETIDNNKAPYINDYVWVFEMNEGKIIKATAYLDAPAFDRLMLNVEPKAES</sequence>
<dbReference type="Proteomes" id="UP001334005">
    <property type="component" value="Unassembled WGS sequence"/>
</dbReference>
<evidence type="ECO:0000256" key="1">
    <source>
        <dbReference type="SAM" id="SignalP"/>
    </source>
</evidence>
<evidence type="ECO:0000313" key="2">
    <source>
        <dbReference type="EMBL" id="MEK0246848.1"/>
    </source>
</evidence>
<dbReference type="InterPro" id="IPR032710">
    <property type="entry name" value="NTF2-like_dom_sf"/>
</dbReference>
<dbReference type="RefSeq" id="WP_331833551.1">
    <property type="nucleotide sequence ID" value="NZ_JARXNH020000041.1"/>
</dbReference>
<dbReference type="Gene3D" id="3.10.450.50">
    <property type="match status" value="1"/>
</dbReference>
<comment type="caution">
    <text evidence="2">The sequence shown here is derived from an EMBL/GenBank/DDBJ whole genome shotgun (WGS) entry which is preliminary data.</text>
</comment>
<dbReference type="SUPFAM" id="SSF54427">
    <property type="entry name" value="NTF2-like"/>
    <property type="match status" value="1"/>
</dbReference>
<gene>
    <name evidence="2" type="ORF">QFI66_001660</name>
</gene>
<evidence type="ECO:0000313" key="3">
    <source>
        <dbReference type="Proteomes" id="UP001334005"/>
    </source>
</evidence>
<keyword evidence="3" id="KW-1185">Reference proteome</keyword>
<reference evidence="2 3" key="1">
    <citation type="submission" date="2024-03" db="EMBL/GenBank/DDBJ databases">
        <title>Two novel Raoultella species associated with bleeding cankers of broadleaf hosts, Raoultella scottia sp. nov. and Raoultella lignicola sp. nov.</title>
        <authorList>
            <person name="Brady C.L."/>
        </authorList>
    </citation>
    <scope>NUCLEOTIDE SEQUENCE [LARGE SCALE GENOMIC DNA]</scope>
    <source>
        <strain evidence="2 3">BAC 10a-01-01</strain>
    </source>
</reference>